<dbReference type="RefSeq" id="WP_208918093.1">
    <property type="nucleotide sequence ID" value="NZ_LT840184.1"/>
</dbReference>
<accession>A0A1X7GTI1</accession>
<evidence type="ECO:0000313" key="2">
    <source>
        <dbReference type="Proteomes" id="UP000192940"/>
    </source>
</evidence>
<protein>
    <recommendedName>
        <fullName evidence="3">Transposase</fullName>
    </recommendedName>
</protein>
<keyword evidence="2" id="KW-1185">Reference proteome</keyword>
<gene>
    <name evidence="1" type="ORF">SAMN05661091_1089</name>
</gene>
<sequence length="56" mass="6181">MKDTIKYVGLDVSKENIAVSVAAPSREGARYLGTIPHNEYHILKVLRKFGGTDSYA</sequence>
<name>A0A1X7GTI1_9BACL</name>
<reference evidence="1 2" key="1">
    <citation type="submission" date="2017-04" db="EMBL/GenBank/DDBJ databases">
        <authorList>
            <person name="Afonso C.L."/>
            <person name="Miller P.J."/>
            <person name="Scott M.A."/>
            <person name="Spackman E."/>
            <person name="Goraichik I."/>
            <person name="Dimitrov K.M."/>
            <person name="Suarez D.L."/>
            <person name="Swayne D.E."/>
        </authorList>
    </citation>
    <scope>NUCLEOTIDE SEQUENCE [LARGE SCALE GENOMIC DNA]</scope>
    <source>
        <strain evidence="1 2">N3/975</strain>
    </source>
</reference>
<proteinExistence type="predicted"/>
<organism evidence="1 2">
    <name type="scientific">Paenibacillus uliginis N3/975</name>
    <dbReference type="NCBI Taxonomy" id="1313296"/>
    <lineage>
        <taxon>Bacteria</taxon>
        <taxon>Bacillati</taxon>
        <taxon>Bacillota</taxon>
        <taxon>Bacilli</taxon>
        <taxon>Bacillales</taxon>
        <taxon>Paenibacillaceae</taxon>
        <taxon>Paenibacillus</taxon>
    </lineage>
</organism>
<evidence type="ECO:0008006" key="3">
    <source>
        <dbReference type="Google" id="ProtNLM"/>
    </source>
</evidence>
<dbReference type="AlphaFoldDB" id="A0A1X7GTI1"/>
<evidence type="ECO:0000313" key="1">
    <source>
        <dbReference type="EMBL" id="SMF74520.1"/>
    </source>
</evidence>
<dbReference type="Proteomes" id="UP000192940">
    <property type="component" value="Chromosome I"/>
</dbReference>
<dbReference type="EMBL" id="LT840184">
    <property type="protein sequence ID" value="SMF74520.1"/>
    <property type="molecule type" value="Genomic_DNA"/>
</dbReference>
<dbReference type="STRING" id="1313296.SAMN05661091_1089"/>